<sequence length="112" mass="12735">MTKPSATTKGYVLPFVLSVSPELYDGSNQTTAQTRPLMSAAEPIEQIRLAQIAIEKRHESKPDPETANHTDEHEAVEHDESWDDSEEFEGFPFEPMELNEELKTTKTPQRYS</sequence>
<organism evidence="1 2">
    <name type="scientific">Fusarium decemcellulare</name>
    <dbReference type="NCBI Taxonomy" id="57161"/>
    <lineage>
        <taxon>Eukaryota</taxon>
        <taxon>Fungi</taxon>
        <taxon>Dikarya</taxon>
        <taxon>Ascomycota</taxon>
        <taxon>Pezizomycotina</taxon>
        <taxon>Sordariomycetes</taxon>
        <taxon>Hypocreomycetidae</taxon>
        <taxon>Hypocreales</taxon>
        <taxon>Nectriaceae</taxon>
        <taxon>Fusarium</taxon>
        <taxon>Fusarium decemcellulare species complex</taxon>
    </lineage>
</organism>
<reference evidence="1" key="1">
    <citation type="submission" date="2022-08" db="EMBL/GenBank/DDBJ databases">
        <title>Genome Sequence of Fusarium decemcellulare.</title>
        <authorList>
            <person name="Buettner E."/>
        </authorList>
    </citation>
    <scope>NUCLEOTIDE SEQUENCE</scope>
    <source>
        <strain evidence="1">Babe19</strain>
    </source>
</reference>
<dbReference type="EMBL" id="JANRMS010000811">
    <property type="protein sequence ID" value="KAJ3534112.1"/>
    <property type="molecule type" value="Genomic_DNA"/>
</dbReference>
<gene>
    <name evidence="1" type="ORF">NM208_g7680</name>
</gene>
<name>A0ACC1S8C9_9HYPO</name>
<keyword evidence="2" id="KW-1185">Reference proteome</keyword>
<accession>A0ACC1S8C9</accession>
<protein>
    <submittedName>
        <fullName evidence="1">Uncharacterized protein</fullName>
    </submittedName>
</protein>
<proteinExistence type="predicted"/>
<dbReference type="Proteomes" id="UP001148629">
    <property type="component" value="Unassembled WGS sequence"/>
</dbReference>
<evidence type="ECO:0000313" key="1">
    <source>
        <dbReference type="EMBL" id="KAJ3534112.1"/>
    </source>
</evidence>
<evidence type="ECO:0000313" key="2">
    <source>
        <dbReference type="Proteomes" id="UP001148629"/>
    </source>
</evidence>
<comment type="caution">
    <text evidence="1">The sequence shown here is derived from an EMBL/GenBank/DDBJ whole genome shotgun (WGS) entry which is preliminary data.</text>
</comment>